<dbReference type="Proteomes" id="UP001174936">
    <property type="component" value="Unassembled WGS sequence"/>
</dbReference>
<comment type="caution">
    <text evidence="1">The sequence shown here is derived from an EMBL/GenBank/DDBJ whole genome shotgun (WGS) entry which is preliminary data.</text>
</comment>
<reference evidence="1" key="1">
    <citation type="submission" date="2023-06" db="EMBL/GenBank/DDBJ databases">
        <title>Genome-scale phylogeny and comparative genomics of the fungal order Sordariales.</title>
        <authorList>
            <consortium name="Lawrence Berkeley National Laboratory"/>
            <person name="Hensen N."/>
            <person name="Bonometti L."/>
            <person name="Westerberg I."/>
            <person name="Brannstrom I.O."/>
            <person name="Guillou S."/>
            <person name="Cros-Aarteil S."/>
            <person name="Calhoun S."/>
            <person name="Haridas S."/>
            <person name="Kuo A."/>
            <person name="Mondo S."/>
            <person name="Pangilinan J."/>
            <person name="Riley R."/>
            <person name="Labutti K."/>
            <person name="Andreopoulos B."/>
            <person name="Lipzen A."/>
            <person name="Chen C."/>
            <person name="Yanf M."/>
            <person name="Daum C."/>
            <person name="Ng V."/>
            <person name="Clum A."/>
            <person name="Steindorff A."/>
            <person name="Ohm R."/>
            <person name="Martin F."/>
            <person name="Silar P."/>
            <person name="Natvig D."/>
            <person name="Lalanne C."/>
            <person name="Gautier V."/>
            <person name="Ament-Velasquez S.L."/>
            <person name="Kruys A."/>
            <person name="Hutchinson M.I."/>
            <person name="Powell A.J."/>
            <person name="Barry K."/>
            <person name="Miller A.N."/>
            <person name="Grigoriev I.V."/>
            <person name="Debuchy R."/>
            <person name="Gladieux P."/>
            <person name="Thoren M.H."/>
            <person name="Johannesson H."/>
        </authorList>
    </citation>
    <scope>NUCLEOTIDE SEQUENCE</scope>
    <source>
        <strain evidence="1">SMH2532-1</strain>
    </source>
</reference>
<protein>
    <submittedName>
        <fullName evidence="1">Uncharacterized protein</fullName>
    </submittedName>
</protein>
<sequence length="267" mass="30375">MGPWISPRPLVRRFLIPLQKRALQPRMVWVLADAGGSAGPWLMLPPRAMTSLTTSRLLAVLSRPRWPDAAAGLLNHIRLQSLYYLGTHCSYCTRHYQPVTQSGSSLSFFFLCGFETWGPSRFLLLQNGLVAIFFGGKNAHLWPAKHEDRSPFRRPAMLRARQKTPGQSCVPRQDNRPVRRALIRRWLKPPAWPTSFSLSFESEGWRRCSLIRTPPSRHGLPLSRGWLLGASQYPPHLPIPTKYLRHAQYLACFACWLACLVGRVGTE</sequence>
<evidence type="ECO:0000313" key="1">
    <source>
        <dbReference type="EMBL" id="KAK0638469.1"/>
    </source>
</evidence>
<keyword evidence="2" id="KW-1185">Reference proteome</keyword>
<gene>
    <name evidence="1" type="ORF">B0T16DRAFT_226268</name>
</gene>
<name>A0AA39XQX0_9PEZI</name>
<dbReference type="AlphaFoldDB" id="A0AA39XQX0"/>
<accession>A0AA39XQX0</accession>
<organism evidence="1 2">
    <name type="scientific">Cercophora newfieldiana</name>
    <dbReference type="NCBI Taxonomy" id="92897"/>
    <lineage>
        <taxon>Eukaryota</taxon>
        <taxon>Fungi</taxon>
        <taxon>Dikarya</taxon>
        <taxon>Ascomycota</taxon>
        <taxon>Pezizomycotina</taxon>
        <taxon>Sordariomycetes</taxon>
        <taxon>Sordariomycetidae</taxon>
        <taxon>Sordariales</taxon>
        <taxon>Lasiosphaeriaceae</taxon>
        <taxon>Cercophora</taxon>
    </lineage>
</organism>
<proteinExistence type="predicted"/>
<evidence type="ECO:0000313" key="2">
    <source>
        <dbReference type="Proteomes" id="UP001174936"/>
    </source>
</evidence>
<dbReference type="EMBL" id="JAULSV010000007">
    <property type="protein sequence ID" value="KAK0638469.1"/>
    <property type="molecule type" value="Genomic_DNA"/>
</dbReference>